<dbReference type="Pfam" id="PF03033">
    <property type="entry name" value="Glyco_transf_28"/>
    <property type="match status" value="1"/>
</dbReference>
<dbReference type="CDD" id="cd03785">
    <property type="entry name" value="GT28_MurG"/>
    <property type="match status" value="1"/>
</dbReference>
<name>A0A846QG42_9BACT</name>
<evidence type="ECO:0000256" key="3">
    <source>
        <dbReference type="ARBA" id="ARBA00022676"/>
    </source>
</evidence>
<dbReference type="InterPro" id="IPR004276">
    <property type="entry name" value="GlycoTrans_28_N"/>
</dbReference>
<proteinExistence type="inferred from homology"/>
<evidence type="ECO:0000256" key="6">
    <source>
        <dbReference type="ARBA" id="ARBA00022984"/>
    </source>
</evidence>
<evidence type="ECO:0000256" key="2">
    <source>
        <dbReference type="ARBA" id="ARBA00022618"/>
    </source>
</evidence>
<feature type="binding site" evidence="10">
    <location>
        <position position="191"/>
    </location>
    <ligand>
        <name>UDP-N-acetyl-alpha-D-glucosamine</name>
        <dbReference type="ChEBI" id="CHEBI:57705"/>
    </ligand>
</feature>
<dbReference type="GO" id="GO:0005886">
    <property type="term" value="C:plasma membrane"/>
    <property type="evidence" value="ECO:0007669"/>
    <property type="project" value="UniProtKB-SubCell"/>
</dbReference>
<feature type="domain" description="Glycosyltransferase family 28 N-terminal" evidence="11">
    <location>
        <begin position="5"/>
        <end position="143"/>
    </location>
</feature>
<feature type="binding site" evidence="10">
    <location>
        <position position="125"/>
    </location>
    <ligand>
        <name>UDP-N-acetyl-alpha-D-glucosamine</name>
        <dbReference type="ChEBI" id="CHEBI:57705"/>
    </ligand>
</feature>
<evidence type="ECO:0000259" key="12">
    <source>
        <dbReference type="Pfam" id="PF04101"/>
    </source>
</evidence>
<keyword evidence="1 10" id="KW-1003">Cell membrane</keyword>
<dbReference type="GO" id="GO:0051301">
    <property type="term" value="P:cell division"/>
    <property type="evidence" value="ECO:0007669"/>
    <property type="project" value="UniProtKB-KW"/>
</dbReference>
<dbReference type="GO" id="GO:0050511">
    <property type="term" value="F:undecaprenyldiphospho-muramoylpentapeptide beta-N-acetylglucosaminyltransferase activity"/>
    <property type="evidence" value="ECO:0007669"/>
    <property type="project" value="UniProtKB-UniRule"/>
</dbReference>
<evidence type="ECO:0000256" key="9">
    <source>
        <dbReference type="ARBA" id="ARBA00023316"/>
    </source>
</evidence>
<dbReference type="SUPFAM" id="SSF53756">
    <property type="entry name" value="UDP-Glycosyltransferase/glycogen phosphorylase"/>
    <property type="match status" value="1"/>
</dbReference>
<dbReference type="GO" id="GO:0009252">
    <property type="term" value="P:peptidoglycan biosynthetic process"/>
    <property type="evidence" value="ECO:0007669"/>
    <property type="project" value="UniProtKB-UniRule"/>
</dbReference>
<feature type="domain" description="Glycosyl transferase family 28 C-terminal" evidence="12">
    <location>
        <begin position="185"/>
        <end position="348"/>
    </location>
</feature>
<protein>
    <recommendedName>
        <fullName evidence="10">UDP-N-acetylglucosamine--N-acetylmuramyl-(pentapeptide) pyrophosphoryl-undecaprenol N-acetylglucosamine transferase</fullName>
        <ecNumber evidence="10">2.4.1.227</ecNumber>
    </recommendedName>
    <alternativeName>
        <fullName evidence="10">Undecaprenyl-PP-MurNAc-pentapeptide-UDPGlcNAc GlcNAc transferase</fullName>
    </alternativeName>
</protein>
<feature type="binding site" evidence="10">
    <location>
        <position position="166"/>
    </location>
    <ligand>
        <name>UDP-N-acetyl-alpha-D-glucosamine</name>
        <dbReference type="ChEBI" id="CHEBI:57705"/>
    </ligand>
</feature>
<evidence type="ECO:0000256" key="1">
    <source>
        <dbReference type="ARBA" id="ARBA00022475"/>
    </source>
</evidence>
<evidence type="ECO:0000256" key="4">
    <source>
        <dbReference type="ARBA" id="ARBA00022679"/>
    </source>
</evidence>
<evidence type="ECO:0000313" key="13">
    <source>
        <dbReference type="EMBL" id="NJB67766.1"/>
    </source>
</evidence>
<dbReference type="GO" id="GO:0008360">
    <property type="term" value="P:regulation of cell shape"/>
    <property type="evidence" value="ECO:0007669"/>
    <property type="project" value="UniProtKB-KW"/>
</dbReference>
<accession>A0A846QG42</accession>
<dbReference type="GO" id="GO:0005975">
    <property type="term" value="P:carbohydrate metabolic process"/>
    <property type="evidence" value="ECO:0007669"/>
    <property type="project" value="InterPro"/>
</dbReference>
<dbReference type="NCBIfam" id="TIGR01133">
    <property type="entry name" value="murG"/>
    <property type="match status" value="1"/>
</dbReference>
<dbReference type="HAMAP" id="MF_00033">
    <property type="entry name" value="MurG"/>
    <property type="match status" value="1"/>
</dbReference>
<evidence type="ECO:0000313" key="14">
    <source>
        <dbReference type="Proteomes" id="UP000580856"/>
    </source>
</evidence>
<dbReference type="Pfam" id="PF04101">
    <property type="entry name" value="Glyco_tran_28_C"/>
    <property type="match status" value="1"/>
</dbReference>
<comment type="caution">
    <text evidence="10">Lacks conserved residue(s) required for the propagation of feature annotation.</text>
</comment>
<evidence type="ECO:0000259" key="11">
    <source>
        <dbReference type="Pfam" id="PF03033"/>
    </source>
</evidence>
<feature type="binding site" evidence="10">
    <location>
        <position position="246"/>
    </location>
    <ligand>
        <name>UDP-N-acetyl-alpha-D-glucosamine</name>
        <dbReference type="ChEBI" id="CHEBI:57705"/>
    </ligand>
</feature>
<evidence type="ECO:0000256" key="10">
    <source>
        <dbReference type="HAMAP-Rule" id="MF_00033"/>
    </source>
</evidence>
<comment type="caution">
    <text evidence="13">The sequence shown here is derived from an EMBL/GenBank/DDBJ whole genome shotgun (WGS) entry which is preliminary data.</text>
</comment>
<keyword evidence="3 10" id="KW-0328">Glycosyltransferase</keyword>
<evidence type="ECO:0000256" key="5">
    <source>
        <dbReference type="ARBA" id="ARBA00022960"/>
    </source>
</evidence>
<dbReference type="InterPro" id="IPR007235">
    <property type="entry name" value="Glyco_trans_28_C"/>
</dbReference>
<keyword evidence="9 10" id="KW-0961">Cell wall biogenesis/degradation</keyword>
<reference evidence="13 14" key="1">
    <citation type="submission" date="2020-03" db="EMBL/GenBank/DDBJ databases">
        <title>Genomic Encyclopedia of Type Strains, Phase IV (KMG-IV): sequencing the most valuable type-strain genomes for metagenomic binning, comparative biology and taxonomic classification.</title>
        <authorList>
            <person name="Goeker M."/>
        </authorList>
    </citation>
    <scope>NUCLEOTIDE SEQUENCE [LARGE SCALE GENOMIC DNA]</scope>
    <source>
        <strain evidence="13 14">DSM 24233</strain>
    </source>
</reference>
<dbReference type="UniPathway" id="UPA00219"/>
<dbReference type="AlphaFoldDB" id="A0A846QG42"/>
<dbReference type="EC" id="2.4.1.227" evidence="10"/>
<keyword evidence="7 10" id="KW-0472">Membrane</keyword>
<comment type="pathway">
    <text evidence="10">Cell wall biogenesis; peptidoglycan biosynthesis.</text>
</comment>
<comment type="subcellular location">
    <subcellularLocation>
        <location evidence="10">Cell membrane</location>
        <topology evidence="10">Peripheral membrane protein</topology>
        <orientation evidence="10">Cytoplasmic side</orientation>
    </subcellularLocation>
</comment>
<dbReference type="GO" id="GO:0071555">
    <property type="term" value="P:cell wall organization"/>
    <property type="evidence" value="ECO:0007669"/>
    <property type="project" value="UniProtKB-KW"/>
</dbReference>
<comment type="function">
    <text evidence="10">Cell wall formation. Catalyzes the transfer of a GlcNAc subunit on undecaprenyl-pyrophosphoryl-MurNAc-pentapeptide (lipid intermediate I) to form undecaprenyl-pyrophosphoryl-MurNAc-(pentapeptide)GlcNAc (lipid intermediate II).</text>
</comment>
<dbReference type="InterPro" id="IPR006009">
    <property type="entry name" value="GlcNAc_MurG"/>
</dbReference>
<feature type="binding site" evidence="10">
    <location>
        <begin position="12"/>
        <end position="14"/>
    </location>
    <ligand>
        <name>UDP-N-acetyl-alpha-D-glucosamine</name>
        <dbReference type="ChEBI" id="CHEBI:57705"/>
    </ligand>
</feature>
<evidence type="ECO:0000256" key="8">
    <source>
        <dbReference type="ARBA" id="ARBA00023306"/>
    </source>
</evidence>
<keyword evidence="2 10" id="KW-0132">Cell division</keyword>
<keyword evidence="14" id="KW-1185">Reference proteome</keyword>
<evidence type="ECO:0000256" key="7">
    <source>
        <dbReference type="ARBA" id="ARBA00023136"/>
    </source>
</evidence>
<dbReference type="PANTHER" id="PTHR21015:SF22">
    <property type="entry name" value="GLYCOSYLTRANSFERASE"/>
    <property type="match status" value="1"/>
</dbReference>
<sequence length="360" mass="37909">MMKRVILTTGGTGGHIFPALAVAEELKRRHPDIRILFVGGRYGREADFAAEAGLEFVGLPVRGVLGRGLKAVSALFGMARAVVQAIGIIGSFAPDAVVGFGGYASFAPVLAARLRGVPCAVHEQNSVPGASNRLLAKLAKRVFLSFPDTHKAFSAAKCILTGNPVRDLIRKMADEPFVQRTTRHLLVVGGSLGARALNDAVIANISGLRDAGFELRHQTGEADLARVKTAYTNAGVDTETSVAPFIRDMKDAYRWADIVLCRSGATTVAELAVAGKPSVLVPFPYATHDHQTVNARFLADSGAAIIVPQAELAGKDLTQLITDILSEPGRLARMADAARALGAPNAAAKLAEGIENMTNA</sequence>
<keyword evidence="6 10" id="KW-0573">Peptidoglycan synthesis</keyword>
<dbReference type="PANTHER" id="PTHR21015">
    <property type="entry name" value="UDP-N-ACETYLGLUCOSAMINE--N-ACETYLMURAMYL-(PENTAPEPTIDE) PYROPHOSPHORYL-UNDECAPRENOL N-ACETYLGLUCOSAMINE TRANSFERASE 1"/>
    <property type="match status" value="1"/>
</dbReference>
<keyword evidence="8 10" id="KW-0131">Cell cycle</keyword>
<dbReference type="Gene3D" id="3.40.50.2000">
    <property type="entry name" value="Glycogen Phosphorylase B"/>
    <property type="match status" value="2"/>
</dbReference>
<comment type="similarity">
    <text evidence="10">Belongs to the glycosyltransferase 28 family. MurG subfamily.</text>
</comment>
<gene>
    <name evidence="10" type="primary">murG</name>
    <name evidence="13" type="ORF">GGQ74_001406</name>
</gene>
<keyword evidence="5 10" id="KW-0133">Cell shape</keyword>
<dbReference type="Proteomes" id="UP000580856">
    <property type="component" value="Unassembled WGS sequence"/>
</dbReference>
<keyword evidence="4 10" id="KW-0808">Transferase</keyword>
<comment type="catalytic activity">
    <reaction evidence="10">
        <text>di-trans,octa-cis-undecaprenyl diphospho-N-acetyl-alpha-D-muramoyl-L-alanyl-D-glutamyl-meso-2,6-diaminopimeloyl-D-alanyl-D-alanine + UDP-N-acetyl-alpha-D-glucosamine = di-trans,octa-cis-undecaprenyl diphospho-[N-acetyl-alpha-D-glucosaminyl-(1-&gt;4)]-N-acetyl-alpha-D-muramoyl-L-alanyl-D-glutamyl-meso-2,6-diaminopimeloyl-D-alanyl-D-alanine + UDP + H(+)</text>
        <dbReference type="Rhea" id="RHEA:31227"/>
        <dbReference type="ChEBI" id="CHEBI:15378"/>
        <dbReference type="ChEBI" id="CHEBI:57705"/>
        <dbReference type="ChEBI" id="CHEBI:58223"/>
        <dbReference type="ChEBI" id="CHEBI:61387"/>
        <dbReference type="ChEBI" id="CHEBI:61388"/>
        <dbReference type="EC" id="2.4.1.227"/>
    </reaction>
</comment>
<feature type="binding site" evidence="10">
    <location>
        <position position="291"/>
    </location>
    <ligand>
        <name>UDP-N-acetyl-alpha-D-glucosamine</name>
        <dbReference type="ChEBI" id="CHEBI:57705"/>
    </ligand>
</feature>
<dbReference type="EMBL" id="JAATJA010000001">
    <property type="protein sequence ID" value="NJB67766.1"/>
    <property type="molecule type" value="Genomic_DNA"/>
</dbReference>
<organism evidence="13 14">
    <name type="scientific">Desulfobaculum xiamenense</name>
    <dbReference type="NCBI Taxonomy" id="995050"/>
    <lineage>
        <taxon>Bacteria</taxon>
        <taxon>Pseudomonadati</taxon>
        <taxon>Thermodesulfobacteriota</taxon>
        <taxon>Desulfovibrionia</taxon>
        <taxon>Desulfovibrionales</taxon>
        <taxon>Desulfovibrionaceae</taxon>
        <taxon>Desulfobaculum</taxon>
    </lineage>
</organism>